<dbReference type="AlphaFoldDB" id="A0A1M4ZTJ1"/>
<dbReference type="STRING" id="1484053.SAMN05444274_10460"/>
<proteinExistence type="predicted"/>
<dbReference type="Pfam" id="PF19763">
    <property type="entry name" value="DUF6250"/>
    <property type="match status" value="1"/>
</dbReference>
<organism evidence="2 3">
    <name type="scientific">Mariniphaga anaerophila</name>
    <dbReference type="NCBI Taxonomy" id="1484053"/>
    <lineage>
        <taxon>Bacteria</taxon>
        <taxon>Pseudomonadati</taxon>
        <taxon>Bacteroidota</taxon>
        <taxon>Bacteroidia</taxon>
        <taxon>Marinilabiliales</taxon>
        <taxon>Prolixibacteraceae</taxon>
        <taxon>Mariniphaga</taxon>
    </lineage>
</organism>
<dbReference type="InterPro" id="IPR046217">
    <property type="entry name" value="DUF6250"/>
</dbReference>
<evidence type="ECO:0000313" key="3">
    <source>
        <dbReference type="Proteomes" id="UP000184164"/>
    </source>
</evidence>
<sequence length="219" mass="25457">MMMMSVVSGKKERIIIKESFDYPDGKLPSIWWSEGCEAELKDGRLFVDADTTSYRASTIWLDHELSGSLKIEFDAHIVASSDNANNINCFLLYSDPEGRPLRETAQERECGSYGLYHELNGYIFTNVANGEESNVRFRVRDNPGFYLLNENYRGETKAGKTYHIKIEKTNSRFQYWINGEKIIDMEDKSYNPLYNKGLFGFRTWHTAIWWDNLVITQLD</sequence>
<protein>
    <recommendedName>
        <fullName evidence="1">DUF6250 domain-containing protein</fullName>
    </recommendedName>
</protein>
<evidence type="ECO:0000313" key="2">
    <source>
        <dbReference type="EMBL" id="SHF21291.1"/>
    </source>
</evidence>
<feature type="domain" description="DUF6250" evidence="1">
    <location>
        <begin position="56"/>
        <end position="207"/>
    </location>
</feature>
<keyword evidence="3" id="KW-1185">Reference proteome</keyword>
<dbReference type="Proteomes" id="UP000184164">
    <property type="component" value="Unassembled WGS sequence"/>
</dbReference>
<accession>A0A1M4ZTJ1</accession>
<dbReference type="EMBL" id="FQUM01000004">
    <property type="protein sequence ID" value="SHF21291.1"/>
    <property type="molecule type" value="Genomic_DNA"/>
</dbReference>
<dbReference type="Gene3D" id="2.60.120.200">
    <property type="match status" value="1"/>
</dbReference>
<name>A0A1M4ZTJ1_9BACT</name>
<gene>
    <name evidence="2" type="ORF">SAMN05444274_10460</name>
</gene>
<evidence type="ECO:0000259" key="1">
    <source>
        <dbReference type="Pfam" id="PF19763"/>
    </source>
</evidence>
<reference evidence="2 3" key="1">
    <citation type="submission" date="2016-11" db="EMBL/GenBank/DDBJ databases">
        <authorList>
            <person name="Jaros S."/>
            <person name="Januszkiewicz K."/>
            <person name="Wedrychowicz H."/>
        </authorList>
    </citation>
    <scope>NUCLEOTIDE SEQUENCE [LARGE SCALE GENOMIC DNA]</scope>
    <source>
        <strain evidence="2 3">DSM 26910</strain>
    </source>
</reference>